<dbReference type="RefSeq" id="WP_118489445.1">
    <property type="nucleotide sequence ID" value="NZ_QRQN01000035.1"/>
</dbReference>
<proteinExistence type="predicted"/>
<evidence type="ECO:0000313" key="2">
    <source>
        <dbReference type="Proteomes" id="UP000283586"/>
    </source>
</evidence>
<dbReference type="Proteomes" id="UP000283586">
    <property type="component" value="Unassembled WGS sequence"/>
</dbReference>
<comment type="caution">
    <text evidence="1">The sequence shown here is derived from an EMBL/GenBank/DDBJ whole genome shotgun (WGS) entry which is preliminary data.</text>
</comment>
<organism evidence="1 2">
    <name type="scientific">Roseburia intestinalis</name>
    <dbReference type="NCBI Taxonomy" id="166486"/>
    <lineage>
        <taxon>Bacteria</taxon>
        <taxon>Bacillati</taxon>
        <taxon>Bacillota</taxon>
        <taxon>Clostridia</taxon>
        <taxon>Lachnospirales</taxon>
        <taxon>Lachnospiraceae</taxon>
        <taxon>Roseburia</taxon>
    </lineage>
</organism>
<dbReference type="EMBL" id="QRQN01000035">
    <property type="protein sequence ID" value="RHN03498.1"/>
    <property type="molecule type" value="Genomic_DNA"/>
</dbReference>
<reference evidence="1 2" key="1">
    <citation type="submission" date="2018-08" db="EMBL/GenBank/DDBJ databases">
        <title>A genome reference for cultivated species of the human gut microbiota.</title>
        <authorList>
            <person name="Zou Y."/>
            <person name="Xue W."/>
            <person name="Luo G."/>
        </authorList>
    </citation>
    <scope>NUCLEOTIDE SEQUENCE [LARGE SCALE GENOMIC DNA]</scope>
    <source>
        <strain evidence="1 2">AF31-21AC</strain>
    </source>
</reference>
<gene>
    <name evidence="1" type="ORF">DWZ31_18430</name>
</gene>
<sequence>MGSGKTSWSIQHINREKFDNFLYITPFLEEVERIIENTDREFKQPINKGNGKLGAINEMLACQDDIASTHELFKHLDEESRENIKNGHYTLILDEVLNVVEPYDNIRNDDMKLLKDSGCVTVDEDGFVVWNKDKLNYDTKYNDIKILADNRSLIYINQKLLLWRYPPEIFELFDKVYILTYLFEASILKNYFDLYKIDYEQKSISEKDGQYRLTNYYIPDTSVFLDKINIYNGKLNDNIYQKINGLSVTWFRAKINQDGIKQIKKNLYNYFSNIVNAKSNTIMWTTFKDYKPKLKGKGYSSQFVSYNCRSTNKYADTYNLAYCVNVYLHPGITQFFLQRGITMNEDLYGLSEMIQWIWRSRIRKGESINIYIPSMRMRNLLFDWMKMNLQYQHKKAS</sequence>
<dbReference type="AlphaFoldDB" id="A0A3R6GZ90"/>
<evidence type="ECO:0000313" key="1">
    <source>
        <dbReference type="EMBL" id="RHN03498.1"/>
    </source>
</evidence>
<accession>A0A3R6GZ90</accession>
<name>A0A3R6GZ90_9FIRM</name>
<protein>
    <submittedName>
        <fullName evidence="1">Uncharacterized protein</fullName>
    </submittedName>
</protein>